<dbReference type="AlphaFoldDB" id="A0AB34HND5"/>
<gene>
    <name evidence="2" type="ORF">J1605_019754</name>
</gene>
<reference evidence="2 3" key="1">
    <citation type="submission" date="2022-11" db="EMBL/GenBank/DDBJ databases">
        <title>Whole genome sequence of Eschrichtius robustus ER-17-0199.</title>
        <authorList>
            <person name="Bruniche-Olsen A."/>
            <person name="Black A.N."/>
            <person name="Fields C.J."/>
            <person name="Walden K."/>
            <person name="Dewoody J.A."/>
        </authorList>
    </citation>
    <scope>NUCLEOTIDE SEQUENCE [LARGE SCALE GENOMIC DNA]</scope>
    <source>
        <strain evidence="2">ER-17-0199</strain>
        <tissue evidence="2">Blubber</tissue>
    </source>
</reference>
<keyword evidence="3" id="KW-1185">Reference proteome</keyword>
<feature type="compositionally biased region" description="Low complexity" evidence="1">
    <location>
        <begin position="69"/>
        <end position="96"/>
    </location>
</feature>
<feature type="region of interest" description="Disordered" evidence="1">
    <location>
        <begin position="63"/>
        <end position="157"/>
    </location>
</feature>
<protein>
    <submittedName>
        <fullName evidence="2">Uncharacterized protein</fullName>
    </submittedName>
</protein>
<name>A0AB34HND5_ESCRO</name>
<feature type="region of interest" description="Disordered" evidence="1">
    <location>
        <begin position="30"/>
        <end position="50"/>
    </location>
</feature>
<evidence type="ECO:0000313" key="3">
    <source>
        <dbReference type="Proteomes" id="UP001159641"/>
    </source>
</evidence>
<organism evidence="2 3">
    <name type="scientific">Eschrichtius robustus</name>
    <name type="common">California gray whale</name>
    <name type="synonym">Eschrichtius gibbosus</name>
    <dbReference type="NCBI Taxonomy" id="9764"/>
    <lineage>
        <taxon>Eukaryota</taxon>
        <taxon>Metazoa</taxon>
        <taxon>Chordata</taxon>
        <taxon>Craniata</taxon>
        <taxon>Vertebrata</taxon>
        <taxon>Euteleostomi</taxon>
        <taxon>Mammalia</taxon>
        <taxon>Eutheria</taxon>
        <taxon>Laurasiatheria</taxon>
        <taxon>Artiodactyla</taxon>
        <taxon>Whippomorpha</taxon>
        <taxon>Cetacea</taxon>
        <taxon>Mysticeti</taxon>
        <taxon>Eschrichtiidae</taxon>
        <taxon>Eschrichtius</taxon>
    </lineage>
</organism>
<dbReference type="Proteomes" id="UP001159641">
    <property type="component" value="Unassembled WGS sequence"/>
</dbReference>
<feature type="compositionally biased region" description="Basic and acidic residues" evidence="1">
    <location>
        <begin position="101"/>
        <end position="113"/>
    </location>
</feature>
<comment type="caution">
    <text evidence="2">The sequence shown here is derived from an EMBL/GenBank/DDBJ whole genome shotgun (WGS) entry which is preliminary data.</text>
</comment>
<evidence type="ECO:0000256" key="1">
    <source>
        <dbReference type="SAM" id="MobiDB-lite"/>
    </source>
</evidence>
<dbReference type="EMBL" id="JAIQCJ010001090">
    <property type="protein sequence ID" value="KAJ8792535.1"/>
    <property type="molecule type" value="Genomic_DNA"/>
</dbReference>
<sequence>MSTKVPNQSLAQHHQQILNHCANREAPKALAGGGEVVRTRTASRSAPPPERAYLLALGSGACALRPQPTASSRSGTSGARSAVPGRGAARGYRAAAQLASDGERLGHEGEPGKRLLSRPGGAPVPEDSESAELGQGPGGAGEPSPPLRNESQGRPGP</sequence>
<evidence type="ECO:0000313" key="2">
    <source>
        <dbReference type="EMBL" id="KAJ8792535.1"/>
    </source>
</evidence>
<accession>A0AB34HND5</accession>
<proteinExistence type="predicted"/>